<evidence type="ECO:0000313" key="1">
    <source>
        <dbReference type="EMBL" id="KAI8553508.1"/>
    </source>
</evidence>
<reference evidence="1" key="1">
    <citation type="submission" date="2022-02" db="EMBL/GenBank/DDBJ databases">
        <title>Plant Genome Project.</title>
        <authorList>
            <person name="Zhang R.-G."/>
        </authorList>
    </citation>
    <scope>NUCLEOTIDE SEQUENCE</scope>
    <source>
        <strain evidence="1">AT1</strain>
    </source>
</reference>
<dbReference type="EMBL" id="CM046392">
    <property type="protein sequence ID" value="KAI8553508.1"/>
    <property type="molecule type" value="Genomic_DNA"/>
</dbReference>
<sequence length="76" mass="8126">MVFNTAEGVFIRTTGSGEVEAGDPCYFIADGAWDADSKRGATAWVRYGNGNVRITQDVTEAGDGSFSRNARGFGRD</sequence>
<name>A0ACC0NLY8_RHOML</name>
<proteinExistence type="predicted"/>
<dbReference type="Proteomes" id="UP001062846">
    <property type="component" value="Chromosome 5"/>
</dbReference>
<gene>
    <name evidence="1" type="ORF">RHMOL_Rhmol05G0021400</name>
</gene>
<comment type="caution">
    <text evidence="1">The sequence shown here is derived from an EMBL/GenBank/DDBJ whole genome shotgun (WGS) entry which is preliminary data.</text>
</comment>
<accession>A0ACC0NLY8</accession>
<organism evidence="1 2">
    <name type="scientific">Rhododendron molle</name>
    <name type="common">Chinese azalea</name>
    <name type="synonym">Azalea mollis</name>
    <dbReference type="NCBI Taxonomy" id="49168"/>
    <lineage>
        <taxon>Eukaryota</taxon>
        <taxon>Viridiplantae</taxon>
        <taxon>Streptophyta</taxon>
        <taxon>Embryophyta</taxon>
        <taxon>Tracheophyta</taxon>
        <taxon>Spermatophyta</taxon>
        <taxon>Magnoliopsida</taxon>
        <taxon>eudicotyledons</taxon>
        <taxon>Gunneridae</taxon>
        <taxon>Pentapetalae</taxon>
        <taxon>asterids</taxon>
        <taxon>Ericales</taxon>
        <taxon>Ericaceae</taxon>
        <taxon>Ericoideae</taxon>
        <taxon>Rhodoreae</taxon>
        <taxon>Rhododendron</taxon>
    </lineage>
</organism>
<keyword evidence="2" id="KW-1185">Reference proteome</keyword>
<evidence type="ECO:0000313" key="2">
    <source>
        <dbReference type="Proteomes" id="UP001062846"/>
    </source>
</evidence>
<protein>
    <submittedName>
        <fullName evidence="1">Uncharacterized protein</fullName>
    </submittedName>
</protein>